<dbReference type="Pfam" id="PF04542">
    <property type="entry name" value="Sigma70_r2"/>
    <property type="match status" value="1"/>
</dbReference>
<evidence type="ECO:0000313" key="8">
    <source>
        <dbReference type="Proteomes" id="UP001319080"/>
    </source>
</evidence>
<comment type="similarity">
    <text evidence="1">Belongs to the sigma-70 factor family. ECF subfamily.</text>
</comment>
<dbReference type="NCBIfam" id="TIGR02985">
    <property type="entry name" value="Sig70_bacteroi1"/>
    <property type="match status" value="1"/>
</dbReference>
<dbReference type="GO" id="GO:0003677">
    <property type="term" value="F:DNA binding"/>
    <property type="evidence" value="ECO:0007669"/>
    <property type="project" value="InterPro"/>
</dbReference>
<keyword evidence="4" id="KW-0804">Transcription</keyword>
<dbReference type="InterPro" id="IPR013325">
    <property type="entry name" value="RNA_pol_sigma_r2"/>
</dbReference>
<gene>
    <name evidence="7" type="ORF">KK062_25730</name>
</gene>
<dbReference type="CDD" id="cd06171">
    <property type="entry name" value="Sigma70_r4"/>
    <property type="match status" value="1"/>
</dbReference>
<evidence type="ECO:0000313" key="7">
    <source>
        <dbReference type="EMBL" id="MBT1711670.1"/>
    </source>
</evidence>
<dbReference type="Gene3D" id="1.10.1740.10">
    <property type="match status" value="1"/>
</dbReference>
<organism evidence="7 8">
    <name type="scientific">Dawidia cretensis</name>
    <dbReference type="NCBI Taxonomy" id="2782350"/>
    <lineage>
        <taxon>Bacteria</taxon>
        <taxon>Pseudomonadati</taxon>
        <taxon>Bacteroidota</taxon>
        <taxon>Cytophagia</taxon>
        <taxon>Cytophagales</taxon>
        <taxon>Chryseotaleaceae</taxon>
        <taxon>Dawidia</taxon>
    </lineage>
</organism>
<dbReference type="InterPro" id="IPR014284">
    <property type="entry name" value="RNA_pol_sigma-70_dom"/>
</dbReference>
<evidence type="ECO:0000259" key="5">
    <source>
        <dbReference type="Pfam" id="PF04542"/>
    </source>
</evidence>
<dbReference type="AlphaFoldDB" id="A0AAP2E2S7"/>
<evidence type="ECO:0000259" key="6">
    <source>
        <dbReference type="Pfam" id="PF08281"/>
    </source>
</evidence>
<dbReference type="GO" id="GO:0006352">
    <property type="term" value="P:DNA-templated transcription initiation"/>
    <property type="evidence" value="ECO:0007669"/>
    <property type="project" value="InterPro"/>
</dbReference>
<dbReference type="InterPro" id="IPR036388">
    <property type="entry name" value="WH-like_DNA-bd_sf"/>
</dbReference>
<dbReference type="PANTHER" id="PTHR43133">
    <property type="entry name" value="RNA POLYMERASE ECF-TYPE SIGMA FACTO"/>
    <property type="match status" value="1"/>
</dbReference>
<keyword evidence="8" id="KW-1185">Reference proteome</keyword>
<dbReference type="InterPro" id="IPR014327">
    <property type="entry name" value="RNA_pol_sigma70_bacteroid"/>
</dbReference>
<feature type="domain" description="RNA polymerase sigma factor 70 region 4 type 2" evidence="6">
    <location>
        <begin position="123"/>
        <end position="173"/>
    </location>
</feature>
<accession>A0AAP2E2S7</accession>
<dbReference type="GO" id="GO:0016987">
    <property type="term" value="F:sigma factor activity"/>
    <property type="evidence" value="ECO:0007669"/>
    <property type="project" value="UniProtKB-KW"/>
</dbReference>
<dbReference type="SUPFAM" id="SSF88659">
    <property type="entry name" value="Sigma3 and sigma4 domains of RNA polymerase sigma factors"/>
    <property type="match status" value="1"/>
</dbReference>
<keyword evidence="2" id="KW-0805">Transcription regulation</keyword>
<proteinExistence type="inferred from homology"/>
<name>A0AAP2E2S7_9BACT</name>
<dbReference type="InterPro" id="IPR013249">
    <property type="entry name" value="RNA_pol_sigma70_r4_t2"/>
</dbReference>
<dbReference type="Gene3D" id="1.10.10.10">
    <property type="entry name" value="Winged helix-like DNA-binding domain superfamily/Winged helix DNA-binding domain"/>
    <property type="match status" value="1"/>
</dbReference>
<dbReference type="PANTHER" id="PTHR43133:SF46">
    <property type="entry name" value="RNA POLYMERASE SIGMA-70 FACTOR ECF SUBFAMILY"/>
    <property type="match status" value="1"/>
</dbReference>
<sequence length="193" mass="22946">MRVFKVYSDDKLVELMRQQDMAAFDEIYYRYWKRLYAMAYNRVHSKMVAEELVQEIFISVWVNRTTLQVQNLSGYLFTATKYKVISYYERQLTRKTYLEKQIAITQDRDDTTEHTVLLNDLHDALDREVSKLPARCQEVFRLSREENLSIKQVAAQMGVSEKTVENQLLKALKVLRTSLRHYTLSVIVLFFLP</sequence>
<dbReference type="InterPro" id="IPR007627">
    <property type="entry name" value="RNA_pol_sigma70_r2"/>
</dbReference>
<evidence type="ECO:0000256" key="3">
    <source>
        <dbReference type="ARBA" id="ARBA00023082"/>
    </source>
</evidence>
<dbReference type="NCBIfam" id="TIGR02937">
    <property type="entry name" value="sigma70-ECF"/>
    <property type="match status" value="1"/>
</dbReference>
<dbReference type="InterPro" id="IPR013324">
    <property type="entry name" value="RNA_pol_sigma_r3/r4-like"/>
</dbReference>
<dbReference type="InterPro" id="IPR039425">
    <property type="entry name" value="RNA_pol_sigma-70-like"/>
</dbReference>
<reference evidence="7 8" key="1">
    <citation type="submission" date="2021-05" db="EMBL/GenBank/DDBJ databases">
        <title>A Polyphasic approach of four new species of the genus Ohtaekwangia: Ohtaekwangia histidinii sp. nov., Ohtaekwangia cretensis sp. nov., Ohtaekwangia indiensis sp. nov., Ohtaekwangia reichenbachii sp. nov. from diverse environment.</title>
        <authorList>
            <person name="Octaviana S."/>
        </authorList>
    </citation>
    <scope>NUCLEOTIDE SEQUENCE [LARGE SCALE GENOMIC DNA]</scope>
    <source>
        <strain evidence="7 8">PWU5</strain>
    </source>
</reference>
<dbReference type="Pfam" id="PF08281">
    <property type="entry name" value="Sigma70_r4_2"/>
    <property type="match status" value="1"/>
</dbReference>
<keyword evidence="3" id="KW-0731">Sigma factor</keyword>
<dbReference type="EMBL" id="JAHESE010000038">
    <property type="protein sequence ID" value="MBT1711670.1"/>
    <property type="molecule type" value="Genomic_DNA"/>
</dbReference>
<dbReference type="Proteomes" id="UP001319080">
    <property type="component" value="Unassembled WGS sequence"/>
</dbReference>
<dbReference type="SUPFAM" id="SSF88946">
    <property type="entry name" value="Sigma2 domain of RNA polymerase sigma factors"/>
    <property type="match status" value="1"/>
</dbReference>
<dbReference type="RefSeq" id="WP_254087240.1">
    <property type="nucleotide sequence ID" value="NZ_JAHESE010000038.1"/>
</dbReference>
<feature type="domain" description="RNA polymerase sigma-70 region 2" evidence="5">
    <location>
        <begin position="29"/>
        <end position="91"/>
    </location>
</feature>
<evidence type="ECO:0000256" key="4">
    <source>
        <dbReference type="ARBA" id="ARBA00023163"/>
    </source>
</evidence>
<evidence type="ECO:0000256" key="1">
    <source>
        <dbReference type="ARBA" id="ARBA00010641"/>
    </source>
</evidence>
<evidence type="ECO:0000256" key="2">
    <source>
        <dbReference type="ARBA" id="ARBA00023015"/>
    </source>
</evidence>
<comment type="caution">
    <text evidence="7">The sequence shown here is derived from an EMBL/GenBank/DDBJ whole genome shotgun (WGS) entry which is preliminary data.</text>
</comment>
<protein>
    <submittedName>
        <fullName evidence="7">RNA polymerase sigma-70 factor</fullName>
    </submittedName>
</protein>